<evidence type="ECO:0000256" key="1">
    <source>
        <dbReference type="ARBA" id="ARBA00023125"/>
    </source>
</evidence>
<dbReference type="Proteomes" id="UP000242088">
    <property type="component" value="Unassembled WGS sequence"/>
</dbReference>
<dbReference type="EMBL" id="PYZL01000015">
    <property type="protein sequence ID" value="PTE73900.1"/>
    <property type="molecule type" value="Genomic_DNA"/>
</dbReference>
<evidence type="ECO:0000313" key="4">
    <source>
        <dbReference type="EMBL" id="PTF12126.1"/>
    </source>
</evidence>
<dbReference type="PANTHER" id="PTHR46797:SF1">
    <property type="entry name" value="METHYLPHOSPHONATE SYNTHASE"/>
    <property type="match status" value="1"/>
</dbReference>
<evidence type="ECO:0000313" key="3">
    <source>
        <dbReference type="EMBL" id="PTE73900.1"/>
    </source>
</evidence>
<dbReference type="SMART" id="SM00530">
    <property type="entry name" value="HTH_XRE"/>
    <property type="match status" value="1"/>
</dbReference>
<comment type="caution">
    <text evidence="3">The sequence shown here is derived from an EMBL/GenBank/DDBJ whole genome shotgun (WGS) entry which is preliminary data.</text>
</comment>
<dbReference type="CDD" id="cd00093">
    <property type="entry name" value="HTH_XRE"/>
    <property type="match status" value="1"/>
</dbReference>
<accession>A0A2K4DUV9</accession>
<dbReference type="Pfam" id="PF01381">
    <property type="entry name" value="HTH_3"/>
    <property type="match status" value="1"/>
</dbReference>
<name>A0A2K4DUV9_9STAP</name>
<organism evidence="3 7">
    <name type="scientific">Staphylococcus devriesei</name>
    <dbReference type="NCBI Taxonomy" id="586733"/>
    <lineage>
        <taxon>Bacteria</taxon>
        <taxon>Bacillati</taxon>
        <taxon>Bacillota</taxon>
        <taxon>Bacilli</taxon>
        <taxon>Bacillales</taxon>
        <taxon>Staphylococcaceae</taxon>
        <taxon>Staphylococcus</taxon>
    </lineage>
</organism>
<dbReference type="PANTHER" id="PTHR46797">
    <property type="entry name" value="HTH-TYPE TRANSCRIPTIONAL REGULATOR"/>
    <property type="match status" value="1"/>
</dbReference>
<dbReference type="OrthoDB" id="9812495at2"/>
<evidence type="ECO:0000313" key="5">
    <source>
        <dbReference type="EMBL" id="PTF14706.1"/>
    </source>
</evidence>
<protein>
    <submittedName>
        <fullName evidence="3">XRE family transcriptional regulator</fullName>
    </submittedName>
</protein>
<sequence>MRTQKNVGNIIRKIRIISGLDQKTFAKRINTTVSALSNWENGRNYPKEDYLVRINREFNIPIDFILYETHERVFKVIELLKNDINFEKKYKFLYNEEINANIIEIVTNEINDFSNQLGKGTSIYIPDDSDIYDLVKKELSKYDKLSKYEHFDDNEAIVFISEHLSTFIKENSTTLKENDISNDLVNYIEKILYKALHDIQEYNNQ</sequence>
<keyword evidence="1" id="KW-0238">DNA-binding</keyword>
<dbReference type="GO" id="GO:0005829">
    <property type="term" value="C:cytosol"/>
    <property type="evidence" value="ECO:0007669"/>
    <property type="project" value="TreeGrafter"/>
</dbReference>
<keyword evidence="6" id="KW-1185">Reference proteome</keyword>
<dbReference type="Proteomes" id="UP000243350">
    <property type="component" value="Unassembled WGS sequence"/>
</dbReference>
<gene>
    <name evidence="3" type="ORF">BUY44_03760</name>
    <name evidence="5" type="ORF">BUY47_04620</name>
    <name evidence="4" type="ORF">BUY48_09845</name>
</gene>
<dbReference type="InterPro" id="IPR050807">
    <property type="entry name" value="TransReg_Diox_bact_type"/>
</dbReference>
<evidence type="ECO:0000259" key="2">
    <source>
        <dbReference type="PROSITE" id="PS50943"/>
    </source>
</evidence>
<dbReference type="InterPro" id="IPR010982">
    <property type="entry name" value="Lambda_DNA-bd_dom_sf"/>
</dbReference>
<dbReference type="EMBL" id="PYZI01000003">
    <property type="protein sequence ID" value="PTF14706.1"/>
    <property type="molecule type" value="Genomic_DNA"/>
</dbReference>
<reference evidence="3" key="3">
    <citation type="submission" date="2018-03" db="EMBL/GenBank/DDBJ databases">
        <authorList>
            <person name="Keele B.F."/>
        </authorList>
    </citation>
    <scope>NUCLEOTIDE SEQUENCE</scope>
    <source>
        <strain evidence="4">SNUC 4143</strain>
        <strain evidence="3">SNUC 761</strain>
    </source>
</reference>
<dbReference type="GO" id="GO:0003700">
    <property type="term" value="F:DNA-binding transcription factor activity"/>
    <property type="evidence" value="ECO:0007669"/>
    <property type="project" value="TreeGrafter"/>
</dbReference>
<feature type="domain" description="HTH cro/C1-type" evidence="2">
    <location>
        <begin position="11"/>
        <end position="65"/>
    </location>
</feature>
<proteinExistence type="predicted"/>
<dbReference type="AlphaFoldDB" id="A0A2K4DUV9"/>
<evidence type="ECO:0000313" key="8">
    <source>
        <dbReference type="Proteomes" id="UP000243350"/>
    </source>
</evidence>
<dbReference type="SUPFAM" id="SSF47413">
    <property type="entry name" value="lambda repressor-like DNA-binding domains"/>
    <property type="match status" value="1"/>
</dbReference>
<dbReference type="EMBL" id="PYZH01000077">
    <property type="protein sequence ID" value="PTF12126.1"/>
    <property type="molecule type" value="Genomic_DNA"/>
</dbReference>
<dbReference type="GeneID" id="48888641"/>
<dbReference type="Proteomes" id="UP000242547">
    <property type="component" value="Unassembled WGS sequence"/>
</dbReference>
<dbReference type="InterPro" id="IPR001387">
    <property type="entry name" value="Cro/C1-type_HTH"/>
</dbReference>
<dbReference type="RefSeq" id="WP_103165441.1">
    <property type="nucleotide sequence ID" value="NZ_CP130489.1"/>
</dbReference>
<reference evidence="6 7" key="1">
    <citation type="journal article" date="2016" name="Front. Microbiol.">
        <title>Comprehensive Phylogenetic Analysis of Bovine Non-aureus Staphylococci Species Based on Whole-Genome Sequencing.</title>
        <authorList>
            <person name="Naushad S."/>
            <person name="Barkema H.W."/>
            <person name="Luby C."/>
            <person name="Condas L.A."/>
            <person name="Nobrega D.B."/>
            <person name="Carson D.A."/>
            <person name="De Buck J."/>
        </authorList>
    </citation>
    <scope>NUCLEOTIDE SEQUENCE [LARGE SCALE GENOMIC DNA]</scope>
    <source>
        <strain evidence="5 6">SNUC 1409</strain>
        <strain evidence="4 8">SNUC 4143</strain>
        <strain evidence="3 7">SNUC 761</strain>
    </source>
</reference>
<evidence type="ECO:0000313" key="7">
    <source>
        <dbReference type="Proteomes" id="UP000242547"/>
    </source>
</evidence>
<dbReference type="Gene3D" id="1.10.260.40">
    <property type="entry name" value="lambda repressor-like DNA-binding domains"/>
    <property type="match status" value="1"/>
</dbReference>
<evidence type="ECO:0000313" key="6">
    <source>
        <dbReference type="Proteomes" id="UP000242088"/>
    </source>
</evidence>
<dbReference type="PROSITE" id="PS50943">
    <property type="entry name" value="HTH_CROC1"/>
    <property type="match status" value="1"/>
</dbReference>
<dbReference type="GO" id="GO:0003677">
    <property type="term" value="F:DNA binding"/>
    <property type="evidence" value="ECO:0007669"/>
    <property type="project" value="UniProtKB-KW"/>
</dbReference>
<reference evidence="5" key="2">
    <citation type="submission" date="2018-03" db="EMBL/GenBank/DDBJ databases">
        <authorList>
            <person name="Naushad S."/>
        </authorList>
    </citation>
    <scope>NUCLEOTIDE SEQUENCE</scope>
    <source>
        <strain evidence="5">SNUC 1409</strain>
    </source>
</reference>